<organism evidence="2 3">
    <name type="scientific">Tremella mesenterica</name>
    <name type="common">Jelly fungus</name>
    <dbReference type="NCBI Taxonomy" id="5217"/>
    <lineage>
        <taxon>Eukaryota</taxon>
        <taxon>Fungi</taxon>
        <taxon>Dikarya</taxon>
        <taxon>Basidiomycota</taxon>
        <taxon>Agaricomycotina</taxon>
        <taxon>Tremellomycetes</taxon>
        <taxon>Tremellales</taxon>
        <taxon>Tremellaceae</taxon>
        <taxon>Tremella</taxon>
    </lineage>
</organism>
<comment type="caution">
    <text evidence="2">The sequence shown here is derived from an EMBL/GenBank/DDBJ whole genome shotgun (WGS) entry which is preliminary data.</text>
</comment>
<name>A0A4Q1BQF3_TREME</name>
<sequence length="278" mass="30582">MQYTRTIRSHQEADTRRVTEQQVPQHTADHCVPPQALALESHEATNAMDVDTNDDVLYLWDLPASAVDSDDGITHENNLEDSPMEDSLFLSEGVGSEGRGGLTESEGSGSDSEEHNIYEDEDSSGDEDDTNDMFADIQPANHIYATIPHHVRPSLRLLDELNIMPPFIHRFVHQDLSAAERIAYIQAAVLSVGGGSFDQVSIGLSCANFMRQAHGGTSPPVTTDPIEAYARLGISPDDVIKRYALPELRWSPDRPPTTDGPPMRCPSIHAQRKTEDAV</sequence>
<feature type="compositionally biased region" description="Basic and acidic residues" evidence="1">
    <location>
        <begin position="9"/>
        <end position="19"/>
    </location>
</feature>
<keyword evidence="3" id="KW-1185">Reference proteome</keyword>
<evidence type="ECO:0000313" key="3">
    <source>
        <dbReference type="Proteomes" id="UP000289152"/>
    </source>
</evidence>
<dbReference type="EMBL" id="SDIL01000022">
    <property type="protein sequence ID" value="RXK40153.1"/>
    <property type="molecule type" value="Genomic_DNA"/>
</dbReference>
<dbReference type="AlphaFoldDB" id="A0A4Q1BQF3"/>
<dbReference type="VEuPathDB" id="FungiDB:TREMEDRAFT_59511"/>
<accession>A0A4Q1BQF3</accession>
<feature type="region of interest" description="Disordered" evidence="1">
    <location>
        <begin position="1"/>
        <end position="28"/>
    </location>
</feature>
<gene>
    <name evidence="2" type="ORF">M231_02611</name>
</gene>
<evidence type="ECO:0000256" key="1">
    <source>
        <dbReference type="SAM" id="MobiDB-lite"/>
    </source>
</evidence>
<protein>
    <submittedName>
        <fullName evidence="2">Uncharacterized protein</fullName>
    </submittedName>
</protein>
<dbReference type="Proteomes" id="UP000289152">
    <property type="component" value="Unassembled WGS sequence"/>
</dbReference>
<proteinExistence type="predicted"/>
<dbReference type="InParanoid" id="A0A4Q1BQF3"/>
<reference evidence="2 3" key="1">
    <citation type="submission" date="2016-06" db="EMBL/GenBank/DDBJ databases">
        <title>Evolution of pathogenesis and genome organization in the Tremellales.</title>
        <authorList>
            <person name="Cuomo C."/>
            <person name="Litvintseva A."/>
            <person name="Heitman J."/>
            <person name="Chen Y."/>
            <person name="Sun S."/>
            <person name="Springer D."/>
            <person name="Dromer F."/>
            <person name="Young S."/>
            <person name="Zeng Q."/>
            <person name="Chapman S."/>
            <person name="Gujja S."/>
            <person name="Saif S."/>
            <person name="Birren B."/>
        </authorList>
    </citation>
    <scope>NUCLEOTIDE SEQUENCE [LARGE SCALE GENOMIC DNA]</scope>
    <source>
        <strain evidence="2 3">ATCC 28783</strain>
    </source>
</reference>
<feature type="compositionally biased region" description="Acidic residues" evidence="1">
    <location>
        <begin position="119"/>
        <end position="131"/>
    </location>
</feature>
<feature type="region of interest" description="Disordered" evidence="1">
    <location>
        <begin position="250"/>
        <end position="278"/>
    </location>
</feature>
<feature type="region of interest" description="Disordered" evidence="1">
    <location>
        <begin position="67"/>
        <end position="133"/>
    </location>
</feature>
<evidence type="ECO:0000313" key="2">
    <source>
        <dbReference type="EMBL" id="RXK40153.1"/>
    </source>
</evidence>